<dbReference type="EMBL" id="ABEU02000007">
    <property type="protein sequence ID" value="PNR51049.1"/>
    <property type="molecule type" value="Genomic_DNA"/>
</dbReference>
<feature type="region of interest" description="Disordered" evidence="1">
    <location>
        <begin position="31"/>
        <end position="53"/>
    </location>
</feature>
<reference evidence="2 4" key="2">
    <citation type="journal article" date="2018" name="Plant J.">
        <title>The Physcomitrella patens chromosome-scale assembly reveals moss genome structure and evolution.</title>
        <authorList>
            <person name="Lang D."/>
            <person name="Ullrich K.K."/>
            <person name="Murat F."/>
            <person name="Fuchs J."/>
            <person name="Jenkins J."/>
            <person name="Haas F.B."/>
            <person name="Piednoel M."/>
            <person name="Gundlach H."/>
            <person name="Van Bel M."/>
            <person name="Meyberg R."/>
            <person name="Vives C."/>
            <person name="Morata J."/>
            <person name="Symeonidi A."/>
            <person name="Hiss M."/>
            <person name="Muchero W."/>
            <person name="Kamisugi Y."/>
            <person name="Saleh O."/>
            <person name="Blanc G."/>
            <person name="Decker E.L."/>
            <person name="van Gessel N."/>
            <person name="Grimwood J."/>
            <person name="Hayes R.D."/>
            <person name="Graham S.W."/>
            <person name="Gunter L.E."/>
            <person name="McDaniel S.F."/>
            <person name="Hoernstein S.N.W."/>
            <person name="Larsson A."/>
            <person name="Li F.W."/>
            <person name="Perroud P.F."/>
            <person name="Phillips J."/>
            <person name="Ranjan P."/>
            <person name="Rokshar D.S."/>
            <person name="Rothfels C.J."/>
            <person name="Schneider L."/>
            <person name="Shu S."/>
            <person name="Stevenson D.W."/>
            <person name="Thummler F."/>
            <person name="Tillich M."/>
            <person name="Villarreal Aguilar J.C."/>
            <person name="Widiez T."/>
            <person name="Wong G.K."/>
            <person name="Wymore A."/>
            <person name="Zhang Y."/>
            <person name="Zimmer A.D."/>
            <person name="Quatrano R.S."/>
            <person name="Mayer K.F.X."/>
            <person name="Goodstein D."/>
            <person name="Casacuberta J.M."/>
            <person name="Vandepoele K."/>
            <person name="Reski R."/>
            <person name="Cuming A.C."/>
            <person name="Tuskan G.A."/>
            <person name="Maumus F."/>
            <person name="Salse J."/>
            <person name="Schmutz J."/>
            <person name="Rensing S.A."/>
        </authorList>
    </citation>
    <scope>NUCLEOTIDE SEQUENCE [LARGE SCALE GENOMIC DNA]</scope>
    <source>
        <strain evidence="3 4">cv. Gransden 2004</strain>
    </source>
</reference>
<dbReference type="EnsemblPlants" id="Pp3c7_10810V3.2">
    <property type="protein sequence ID" value="PAC:32923655.CDS.1"/>
    <property type="gene ID" value="Pp3c7_10810"/>
</dbReference>
<dbReference type="InParanoid" id="A0A2K1KBA4"/>
<evidence type="ECO:0000313" key="3">
    <source>
        <dbReference type="EnsemblPlants" id="PAC:32923654.CDS.1"/>
    </source>
</evidence>
<evidence type="ECO:0000256" key="1">
    <source>
        <dbReference type="SAM" id="MobiDB-lite"/>
    </source>
</evidence>
<feature type="compositionally biased region" description="Pro residues" evidence="1">
    <location>
        <begin position="36"/>
        <end position="51"/>
    </location>
</feature>
<evidence type="ECO:0000313" key="4">
    <source>
        <dbReference type="Proteomes" id="UP000006727"/>
    </source>
</evidence>
<dbReference type="EnsemblPlants" id="Pp3c7_10810V3.1">
    <property type="protein sequence ID" value="PAC:32923654.CDS.1"/>
    <property type="gene ID" value="Pp3c7_10810"/>
</dbReference>
<dbReference type="AlphaFoldDB" id="A0A2K1KBA4"/>
<keyword evidence="4" id="KW-1185">Reference proteome</keyword>
<reference evidence="3" key="3">
    <citation type="submission" date="2020-12" db="UniProtKB">
        <authorList>
            <consortium name="EnsemblPlants"/>
        </authorList>
    </citation>
    <scope>IDENTIFICATION</scope>
</reference>
<name>A0A2K1KBA4_PHYPA</name>
<gene>
    <name evidence="2" type="ORF">PHYPA_010235</name>
</gene>
<organism evidence="2">
    <name type="scientific">Physcomitrium patens</name>
    <name type="common">Spreading-leaved earth moss</name>
    <name type="synonym">Physcomitrella patens</name>
    <dbReference type="NCBI Taxonomy" id="3218"/>
    <lineage>
        <taxon>Eukaryota</taxon>
        <taxon>Viridiplantae</taxon>
        <taxon>Streptophyta</taxon>
        <taxon>Embryophyta</taxon>
        <taxon>Bryophyta</taxon>
        <taxon>Bryophytina</taxon>
        <taxon>Bryopsida</taxon>
        <taxon>Funariidae</taxon>
        <taxon>Funariales</taxon>
        <taxon>Funariaceae</taxon>
        <taxon>Physcomitrium</taxon>
    </lineage>
</organism>
<accession>A0A2K1KBA4</accession>
<dbReference type="Proteomes" id="UP000006727">
    <property type="component" value="Chromosome 7"/>
</dbReference>
<dbReference type="Gramene" id="Pp3c7_10810V3.2">
    <property type="protein sequence ID" value="PAC:32923655.CDS.1"/>
    <property type="gene ID" value="Pp3c7_10810"/>
</dbReference>
<proteinExistence type="predicted"/>
<reference evidence="2 4" key="1">
    <citation type="journal article" date="2008" name="Science">
        <title>The Physcomitrella genome reveals evolutionary insights into the conquest of land by plants.</title>
        <authorList>
            <person name="Rensing S."/>
            <person name="Lang D."/>
            <person name="Zimmer A."/>
            <person name="Terry A."/>
            <person name="Salamov A."/>
            <person name="Shapiro H."/>
            <person name="Nishiyama T."/>
            <person name="Perroud P.-F."/>
            <person name="Lindquist E."/>
            <person name="Kamisugi Y."/>
            <person name="Tanahashi T."/>
            <person name="Sakakibara K."/>
            <person name="Fujita T."/>
            <person name="Oishi K."/>
            <person name="Shin-I T."/>
            <person name="Kuroki Y."/>
            <person name="Toyoda A."/>
            <person name="Suzuki Y."/>
            <person name="Hashimoto A."/>
            <person name="Yamaguchi K."/>
            <person name="Sugano A."/>
            <person name="Kohara Y."/>
            <person name="Fujiyama A."/>
            <person name="Anterola A."/>
            <person name="Aoki S."/>
            <person name="Ashton N."/>
            <person name="Barbazuk W.B."/>
            <person name="Barker E."/>
            <person name="Bennetzen J."/>
            <person name="Bezanilla M."/>
            <person name="Blankenship R."/>
            <person name="Cho S.H."/>
            <person name="Dutcher S."/>
            <person name="Estelle M."/>
            <person name="Fawcett J.A."/>
            <person name="Gundlach H."/>
            <person name="Hanada K."/>
            <person name="Heyl A."/>
            <person name="Hicks K.A."/>
            <person name="Hugh J."/>
            <person name="Lohr M."/>
            <person name="Mayer K."/>
            <person name="Melkozernov A."/>
            <person name="Murata T."/>
            <person name="Nelson D."/>
            <person name="Pils B."/>
            <person name="Prigge M."/>
            <person name="Reiss B."/>
            <person name="Renner T."/>
            <person name="Rombauts S."/>
            <person name="Rushton P."/>
            <person name="Sanderfoot A."/>
            <person name="Schween G."/>
            <person name="Shiu S.-H."/>
            <person name="Stueber K."/>
            <person name="Theodoulou F.L."/>
            <person name="Tu H."/>
            <person name="Van de Peer Y."/>
            <person name="Verrier P.J."/>
            <person name="Waters E."/>
            <person name="Wood A."/>
            <person name="Yang L."/>
            <person name="Cove D."/>
            <person name="Cuming A."/>
            <person name="Hasebe M."/>
            <person name="Lucas S."/>
            <person name="Mishler D.B."/>
            <person name="Reski R."/>
            <person name="Grigoriev I."/>
            <person name="Quatrano R.S."/>
            <person name="Boore J.L."/>
        </authorList>
    </citation>
    <scope>NUCLEOTIDE SEQUENCE [LARGE SCALE GENOMIC DNA]</scope>
    <source>
        <strain evidence="3 4">cv. Gransden 2004</strain>
    </source>
</reference>
<evidence type="ECO:0000313" key="2">
    <source>
        <dbReference type="EMBL" id="PNR51049.1"/>
    </source>
</evidence>
<sequence>MMMMSLLLLLMPDSPPPPLLTPPSVFALSVSDELPRPPSPSLAHTPPPSPPVALAVRLYPESVKS</sequence>
<protein>
    <submittedName>
        <fullName evidence="2 3">Uncharacterized protein</fullName>
    </submittedName>
</protein>
<dbReference type="Gramene" id="Pp3c7_10810V3.1">
    <property type="protein sequence ID" value="PAC:32923654.CDS.1"/>
    <property type="gene ID" value="Pp3c7_10810"/>
</dbReference>